<name>A0ABW8A9L6_9ACTN</name>
<comment type="caution">
    <text evidence="1">The sequence shown here is derived from an EMBL/GenBank/DDBJ whole genome shotgun (WGS) entry which is preliminary data.</text>
</comment>
<dbReference type="Proteomes" id="UP001612928">
    <property type="component" value="Unassembled WGS sequence"/>
</dbReference>
<gene>
    <name evidence="1" type="ORF">ACIBP5_26160</name>
</gene>
<dbReference type="EMBL" id="JBITMB010000006">
    <property type="protein sequence ID" value="MFI7443469.1"/>
    <property type="molecule type" value="Genomic_DNA"/>
</dbReference>
<dbReference type="InterPro" id="IPR045851">
    <property type="entry name" value="AMP-bd_C_sf"/>
</dbReference>
<dbReference type="Gene3D" id="3.30.300.30">
    <property type="match status" value="1"/>
</dbReference>
<accession>A0ABW8A9L6</accession>
<reference evidence="1 2" key="1">
    <citation type="submission" date="2024-10" db="EMBL/GenBank/DDBJ databases">
        <title>The Natural Products Discovery Center: Release of the First 8490 Sequenced Strains for Exploring Actinobacteria Biosynthetic Diversity.</title>
        <authorList>
            <person name="Kalkreuter E."/>
            <person name="Kautsar S.A."/>
            <person name="Yang D."/>
            <person name="Bader C.D."/>
            <person name="Teijaro C.N."/>
            <person name="Fluegel L."/>
            <person name="Davis C.M."/>
            <person name="Simpson J.R."/>
            <person name="Lauterbach L."/>
            <person name="Steele A.D."/>
            <person name="Gui C."/>
            <person name="Meng S."/>
            <person name="Li G."/>
            <person name="Viehrig K."/>
            <person name="Ye F."/>
            <person name="Su P."/>
            <person name="Kiefer A.F."/>
            <person name="Nichols A."/>
            <person name="Cepeda A.J."/>
            <person name="Yan W."/>
            <person name="Fan B."/>
            <person name="Jiang Y."/>
            <person name="Adhikari A."/>
            <person name="Zheng C.-J."/>
            <person name="Schuster L."/>
            <person name="Cowan T.M."/>
            <person name="Smanski M.J."/>
            <person name="Chevrette M.G."/>
            <person name="De Carvalho L.P.S."/>
            <person name="Shen B."/>
        </authorList>
    </citation>
    <scope>NUCLEOTIDE SEQUENCE [LARGE SCALE GENOMIC DNA]</scope>
    <source>
        <strain evidence="1 2">NPDC049503</strain>
    </source>
</reference>
<keyword evidence="2" id="KW-1185">Reference proteome</keyword>
<evidence type="ECO:0000313" key="2">
    <source>
        <dbReference type="Proteomes" id="UP001612928"/>
    </source>
</evidence>
<dbReference type="Gene3D" id="3.40.50.12780">
    <property type="entry name" value="N-terminal domain of ligase-like"/>
    <property type="match status" value="1"/>
</dbReference>
<keyword evidence="1" id="KW-0436">Ligase</keyword>
<sequence length="367" mass="39931">MYAELEPADLLSALPGAAGPAEGPWLVRWDAVADKAERLVMTALPPVVELSTSGSTGARRSWARTREQLWAEAGLLAGLLAPDRPQAVLSFAPPRHLYGILVGVLVPARLGLPVWYRSQYGPMPPQEAARRWAVMAIPWTFSLMLQRGSWTRAAERVSVLHSTAMLPATAGELVAAAGADRLTVTEIFGSTETGGVATRRWSPGNPPWELFPDVTFAEPRAAGEAPLTVRSPRLARSAGGEPLTTWQLDDHVEILDERRFRFAGRRSRLVNVNGRRINLDELEISVRAALPCADLALVPVRDPVIGEHFDLLLVPGEAASAANVDVRAAFAEIGVRPRRLRLVDRIDRSETGKLRRVRDADDAGEPA</sequence>
<proteinExistence type="predicted"/>
<dbReference type="SUPFAM" id="SSF56801">
    <property type="entry name" value="Acetyl-CoA synthetase-like"/>
    <property type="match status" value="1"/>
</dbReference>
<dbReference type="GO" id="GO:0016874">
    <property type="term" value="F:ligase activity"/>
    <property type="evidence" value="ECO:0007669"/>
    <property type="project" value="UniProtKB-KW"/>
</dbReference>
<dbReference type="RefSeq" id="WP_397023636.1">
    <property type="nucleotide sequence ID" value="NZ_JBITMB010000006.1"/>
</dbReference>
<evidence type="ECO:0000313" key="1">
    <source>
        <dbReference type="EMBL" id="MFI7443469.1"/>
    </source>
</evidence>
<organism evidence="1 2">
    <name type="scientific">Nonomuraea indica</name>
    <dbReference type="NCBI Taxonomy" id="1581193"/>
    <lineage>
        <taxon>Bacteria</taxon>
        <taxon>Bacillati</taxon>
        <taxon>Actinomycetota</taxon>
        <taxon>Actinomycetes</taxon>
        <taxon>Streptosporangiales</taxon>
        <taxon>Streptosporangiaceae</taxon>
        <taxon>Nonomuraea</taxon>
    </lineage>
</organism>
<protein>
    <submittedName>
        <fullName evidence="1">Long-chain fatty acid--CoA ligase</fullName>
    </submittedName>
</protein>
<dbReference type="InterPro" id="IPR042099">
    <property type="entry name" value="ANL_N_sf"/>
</dbReference>